<gene>
    <name evidence="1" type="ORF">NCTC9177_06812</name>
</gene>
<proteinExistence type="predicted"/>
<dbReference type="EMBL" id="UGKR01000003">
    <property type="protein sequence ID" value="STS92853.1"/>
    <property type="molecule type" value="Genomic_DNA"/>
</dbReference>
<organism evidence="1 2">
    <name type="scientific">Klebsiella variicola</name>
    <dbReference type="NCBI Taxonomy" id="244366"/>
    <lineage>
        <taxon>Bacteria</taxon>
        <taxon>Pseudomonadati</taxon>
        <taxon>Pseudomonadota</taxon>
        <taxon>Gammaproteobacteria</taxon>
        <taxon>Enterobacterales</taxon>
        <taxon>Enterobacteriaceae</taxon>
        <taxon>Klebsiella/Raoultella group</taxon>
        <taxon>Klebsiella</taxon>
        <taxon>Klebsiella pneumoniae complex</taxon>
    </lineage>
</organism>
<comment type="caution">
    <text evidence="1">The sequence shown here is derived from an EMBL/GenBank/DDBJ whole genome shotgun (WGS) entry which is preliminary data.</text>
</comment>
<reference evidence="1 2" key="1">
    <citation type="submission" date="2018-06" db="EMBL/GenBank/DDBJ databases">
        <authorList>
            <consortium name="Pathogen Informatics"/>
            <person name="Doyle S."/>
        </authorList>
    </citation>
    <scope>NUCLEOTIDE SEQUENCE [LARGE SCALE GENOMIC DNA]</scope>
    <source>
        <strain evidence="1 2">NCTC9177</strain>
    </source>
</reference>
<evidence type="ECO:0000313" key="2">
    <source>
        <dbReference type="Proteomes" id="UP000254545"/>
    </source>
</evidence>
<protein>
    <submittedName>
        <fullName evidence="1">Uncharacterized protein</fullName>
    </submittedName>
</protein>
<accession>A0A7H4MRA3</accession>
<sequence>MRSFAREFLFVATRAAERGVKAVFVQRLLQAFRFHDIGMLSAAVDKRLMPIATPSGFLCTSSSQP</sequence>
<evidence type="ECO:0000313" key="1">
    <source>
        <dbReference type="EMBL" id="STS92853.1"/>
    </source>
</evidence>
<name>A0A7H4MRA3_KLEVA</name>
<dbReference type="Proteomes" id="UP000254545">
    <property type="component" value="Unassembled WGS sequence"/>
</dbReference>
<dbReference type="AlphaFoldDB" id="A0A7H4MRA3"/>